<proteinExistence type="inferred from homology"/>
<dbReference type="FunFam" id="3.40.50.300:FF:000013">
    <property type="entry name" value="PhoH family ATPase"/>
    <property type="match status" value="1"/>
</dbReference>
<dbReference type="SUPFAM" id="SSF88723">
    <property type="entry name" value="PIN domain-like"/>
    <property type="match status" value="1"/>
</dbReference>
<dbReference type="SMART" id="SM00670">
    <property type="entry name" value="PINc"/>
    <property type="match status" value="1"/>
</dbReference>
<dbReference type="Gene3D" id="3.40.50.300">
    <property type="entry name" value="P-loop containing nucleotide triphosphate hydrolases"/>
    <property type="match status" value="1"/>
</dbReference>
<dbReference type="CDD" id="cd09883">
    <property type="entry name" value="PIN_VapC_PhoHL-ATPase"/>
    <property type="match status" value="1"/>
</dbReference>
<comment type="similarity">
    <text evidence="3">In the N-terminal section; belongs to the PINc/VapC protein family.</text>
</comment>
<dbReference type="Pfam" id="PF02562">
    <property type="entry name" value="PhoH"/>
    <property type="match status" value="1"/>
</dbReference>
<dbReference type="InterPro" id="IPR051451">
    <property type="entry name" value="PhoH2-like"/>
</dbReference>
<dbReference type="PANTHER" id="PTHR30473:SF2">
    <property type="entry name" value="PIN DOMAIN-CONTAINING PROTEIN"/>
    <property type="match status" value="1"/>
</dbReference>
<accession>A0A6J7WYI8</accession>
<dbReference type="SUPFAM" id="SSF52540">
    <property type="entry name" value="P-loop containing nucleoside triphosphate hydrolases"/>
    <property type="match status" value="1"/>
</dbReference>
<name>A0A6J7WYI8_9CAUD</name>
<reference evidence="5" key="1">
    <citation type="submission" date="2020-05" db="EMBL/GenBank/DDBJ databases">
        <authorList>
            <person name="Chiriac C."/>
            <person name="Salcher M."/>
            <person name="Ghai R."/>
            <person name="Kavagutti S V."/>
        </authorList>
    </citation>
    <scope>NUCLEOTIDE SEQUENCE</scope>
</reference>
<organism evidence="5">
    <name type="scientific">uncultured Caudovirales phage</name>
    <dbReference type="NCBI Taxonomy" id="2100421"/>
    <lineage>
        <taxon>Viruses</taxon>
        <taxon>Duplodnaviria</taxon>
        <taxon>Heunggongvirae</taxon>
        <taxon>Uroviricota</taxon>
        <taxon>Caudoviricetes</taxon>
        <taxon>Peduoviridae</taxon>
        <taxon>Maltschvirus</taxon>
        <taxon>Maltschvirus maltsch</taxon>
    </lineage>
</organism>
<gene>
    <name evidence="5" type="ORF">UFOVP244_91</name>
</gene>
<evidence type="ECO:0000256" key="2">
    <source>
        <dbReference type="ARBA" id="ARBA00022840"/>
    </source>
</evidence>
<dbReference type="InterPro" id="IPR027417">
    <property type="entry name" value="P-loop_NTPase"/>
</dbReference>
<feature type="domain" description="PIN" evidence="4">
    <location>
        <begin position="3"/>
        <end position="126"/>
    </location>
</feature>
<keyword evidence="1" id="KW-0547">Nucleotide-binding</keyword>
<dbReference type="GO" id="GO:0005524">
    <property type="term" value="F:ATP binding"/>
    <property type="evidence" value="ECO:0007669"/>
    <property type="project" value="UniProtKB-KW"/>
</dbReference>
<dbReference type="EMBL" id="LR798292">
    <property type="protein sequence ID" value="CAB5221144.1"/>
    <property type="molecule type" value="Genomic_DNA"/>
</dbReference>
<protein>
    <submittedName>
        <fullName evidence="5">COG1875 NYN ribonuclease and ATPase of PhoH family domains</fullName>
    </submittedName>
</protein>
<dbReference type="InterPro" id="IPR003714">
    <property type="entry name" value="PhoH"/>
</dbReference>
<evidence type="ECO:0000256" key="3">
    <source>
        <dbReference type="ARBA" id="ARBA00046345"/>
    </source>
</evidence>
<dbReference type="InterPro" id="IPR002716">
    <property type="entry name" value="PIN_dom"/>
</dbReference>
<evidence type="ECO:0000313" key="5">
    <source>
        <dbReference type="EMBL" id="CAB5221144.1"/>
    </source>
</evidence>
<keyword evidence="2" id="KW-0067">ATP-binding</keyword>
<evidence type="ECO:0000256" key="1">
    <source>
        <dbReference type="ARBA" id="ARBA00022741"/>
    </source>
</evidence>
<dbReference type="PANTHER" id="PTHR30473">
    <property type="entry name" value="PROTEIN PHOH"/>
    <property type="match status" value="1"/>
</dbReference>
<dbReference type="Gene3D" id="3.40.50.1010">
    <property type="entry name" value="5'-nuclease"/>
    <property type="match status" value="1"/>
</dbReference>
<dbReference type="Pfam" id="PF13638">
    <property type="entry name" value="PIN_4"/>
    <property type="match status" value="1"/>
</dbReference>
<sequence>MKKTFVLDTNVLLTDPNSIFNFEDNDIVIPIGVIEELDKFKKDMSETGRNAREFSRILDRLRDEGILSEGLPLNDKGGTLTVFINKVALPSSLEDTVDNQLIAVASHLQTYELPSVLVTNDANVRIKADAFGVRAESYESDRVDMSEFHSGPREILLDEYQETEFQLKGQIAADNLNCNQYVAVKGPLLDTYGQFDNNRGIIREVPIAKEVWGIQARNSEQNIALDALLNDNIKLVTLSGGAGTGKTLMAIAAGLSKVADTFTYHKLLVARPIFPLGKDIGFLPGDLNEKLNPWMQPIFDNLELLLGNQSNREELTAQGMLQVEPLTYIRGRSLPNVFFIVDEAQNLTPHEVKTILTRAGDNTKIILTGDPGQIDNPYIDASSNGLTYVIDRFKNEPLAAHVQLIKGERSDLATVAAKLL</sequence>
<dbReference type="InterPro" id="IPR029060">
    <property type="entry name" value="PIN-like_dom_sf"/>
</dbReference>
<evidence type="ECO:0000259" key="4">
    <source>
        <dbReference type="SMART" id="SM00670"/>
    </source>
</evidence>